<gene>
    <name evidence="2" type="ORF">Slati_3402000</name>
</gene>
<dbReference type="Pfam" id="PF03732">
    <property type="entry name" value="Retrotrans_gag"/>
    <property type="match status" value="1"/>
</dbReference>
<reference evidence="2" key="2">
    <citation type="journal article" date="2024" name="Plant">
        <title>Genomic evolution and insights into agronomic trait innovations of Sesamum species.</title>
        <authorList>
            <person name="Miao H."/>
            <person name="Wang L."/>
            <person name="Qu L."/>
            <person name="Liu H."/>
            <person name="Sun Y."/>
            <person name="Le M."/>
            <person name="Wang Q."/>
            <person name="Wei S."/>
            <person name="Zheng Y."/>
            <person name="Lin W."/>
            <person name="Duan Y."/>
            <person name="Cao H."/>
            <person name="Xiong S."/>
            <person name="Wang X."/>
            <person name="Wei L."/>
            <person name="Li C."/>
            <person name="Ma Q."/>
            <person name="Ju M."/>
            <person name="Zhao R."/>
            <person name="Li G."/>
            <person name="Mu C."/>
            <person name="Tian Q."/>
            <person name="Mei H."/>
            <person name="Zhang T."/>
            <person name="Gao T."/>
            <person name="Zhang H."/>
        </authorList>
    </citation>
    <scope>NUCLEOTIDE SEQUENCE</scope>
    <source>
        <strain evidence="2">KEN1</strain>
    </source>
</reference>
<proteinExistence type="predicted"/>
<evidence type="ECO:0000313" key="2">
    <source>
        <dbReference type="EMBL" id="KAL0415701.1"/>
    </source>
</evidence>
<comment type="caution">
    <text evidence="2">The sequence shown here is derived from an EMBL/GenBank/DDBJ whole genome shotgun (WGS) entry which is preliminary data.</text>
</comment>
<dbReference type="AlphaFoldDB" id="A0AAW2UEA5"/>
<feature type="domain" description="Retrotransposon gag" evidence="1">
    <location>
        <begin position="155"/>
        <end position="244"/>
    </location>
</feature>
<evidence type="ECO:0000259" key="1">
    <source>
        <dbReference type="Pfam" id="PF03732"/>
    </source>
</evidence>
<dbReference type="EMBL" id="JACGWN010000012">
    <property type="protein sequence ID" value="KAL0415701.1"/>
    <property type="molecule type" value="Genomic_DNA"/>
</dbReference>
<protein>
    <recommendedName>
        <fullName evidence="1">Retrotransposon gag domain-containing protein</fullName>
    </recommendedName>
</protein>
<dbReference type="PANTHER" id="PTHR33437:SF2">
    <property type="entry name" value="OS06G0361200 PROTEIN"/>
    <property type="match status" value="1"/>
</dbReference>
<accession>A0AAW2UEA5</accession>
<reference evidence="2" key="1">
    <citation type="submission" date="2020-06" db="EMBL/GenBank/DDBJ databases">
        <authorList>
            <person name="Li T."/>
            <person name="Hu X."/>
            <person name="Zhang T."/>
            <person name="Song X."/>
            <person name="Zhang H."/>
            <person name="Dai N."/>
            <person name="Sheng W."/>
            <person name="Hou X."/>
            <person name="Wei L."/>
        </authorList>
    </citation>
    <scope>NUCLEOTIDE SEQUENCE</scope>
    <source>
        <strain evidence="2">KEN1</strain>
        <tissue evidence="2">Leaf</tissue>
    </source>
</reference>
<name>A0AAW2UEA5_9LAMI</name>
<sequence length="296" mass="34022">MMVQTTSLDEQIASLTVAVGNLLKYVQARDDQLNKLHNKFQSTLASNEFEEQNFSVECNTSKGIPVSTNGFVSVEHVKNTVNEVIANAYDARAQPFKSYIKPYTKRIEQLRVPENYQLPKFQQFNGHEDPRQHITHFVETCNNAGTDGDLLVKQFVLSLKDTAFDWYIDLEANSINSWDDLQNKIFRRFYSARRTVSMTELANQHQEKDEPVLDYINNWRNLSLSCKDTLSEISAVELCIQGMHWELCYILQAIKPKTFGELATRAHRIEMSFNCKEDEYLVDASENDGDDDDATP</sequence>
<dbReference type="InterPro" id="IPR005162">
    <property type="entry name" value="Retrotrans_gag_dom"/>
</dbReference>
<organism evidence="2">
    <name type="scientific">Sesamum latifolium</name>
    <dbReference type="NCBI Taxonomy" id="2727402"/>
    <lineage>
        <taxon>Eukaryota</taxon>
        <taxon>Viridiplantae</taxon>
        <taxon>Streptophyta</taxon>
        <taxon>Embryophyta</taxon>
        <taxon>Tracheophyta</taxon>
        <taxon>Spermatophyta</taxon>
        <taxon>Magnoliopsida</taxon>
        <taxon>eudicotyledons</taxon>
        <taxon>Gunneridae</taxon>
        <taxon>Pentapetalae</taxon>
        <taxon>asterids</taxon>
        <taxon>lamiids</taxon>
        <taxon>Lamiales</taxon>
        <taxon>Pedaliaceae</taxon>
        <taxon>Sesamum</taxon>
    </lineage>
</organism>
<dbReference type="PANTHER" id="PTHR33437">
    <property type="entry name" value="OS06G0361200 PROTEIN"/>
    <property type="match status" value="1"/>
</dbReference>